<evidence type="ECO:0000313" key="2">
    <source>
        <dbReference type="Proteomes" id="UP000184356"/>
    </source>
</evidence>
<dbReference type="Pfam" id="PF05705">
    <property type="entry name" value="DUF829"/>
    <property type="match status" value="1"/>
</dbReference>
<dbReference type="EMBL" id="KV878593">
    <property type="protein sequence ID" value="OJJ54981.1"/>
    <property type="molecule type" value="Genomic_DNA"/>
</dbReference>
<dbReference type="AlphaFoldDB" id="A0A1L9T6I7"/>
<feature type="non-terminal residue" evidence="1">
    <location>
        <position position="1"/>
    </location>
</feature>
<dbReference type="PANTHER" id="PTHR12265">
    <property type="entry name" value="TRANSMEMBRANE PROTEIN 53"/>
    <property type="match status" value="1"/>
</dbReference>
<sequence>LAVPQAPTLQASIQPLESRIATMEPVTDIVFPSPTGNGNREERDLFHAMSNTGAVSLAAALAAYQKRHEPNRKVPYTLLVCDSTPGRLDRLDFTTQRSRWSGAMAVGTWKYFPWPFAITQALWYSLLGANRAWEWVRGTEPSGVWANQVINDLAISPIESNRLCLYSKKDEIIWWEDLVQAVAQIKGLGYKVDLEIFKGSPHVGHMRLHPQQYWNKILSASKETKPRC</sequence>
<gene>
    <name evidence="1" type="ORF">ASPSYDRAFT_158933</name>
</gene>
<dbReference type="OrthoDB" id="77878at2759"/>
<dbReference type="RefSeq" id="XP_040698787.1">
    <property type="nucleotide sequence ID" value="XM_040842772.1"/>
</dbReference>
<evidence type="ECO:0008006" key="3">
    <source>
        <dbReference type="Google" id="ProtNLM"/>
    </source>
</evidence>
<name>A0A1L9T6I7_9EURO</name>
<protein>
    <recommendedName>
        <fullName evidence="3">AB hydrolase-1 domain-containing protein</fullName>
    </recommendedName>
</protein>
<dbReference type="Proteomes" id="UP000184356">
    <property type="component" value="Unassembled WGS sequence"/>
</dbReference>
<reference evidence="2" key="1">
    <citation type="journal article" date="2017" name="Genome Biol.">
        <title>Comparative genomics reveals high biological diversity and specific adaptations in the industrially and medically important fungal genus Aspergillus.</title>
        <authorList>
            <person name="de Vries R.P."/>
            <person name="Riley R."/>
            <person name="Wiebenga A."/>
            <person name="Aguilar-Osorio G."/>
            <person name="Amillis S."/>
            <person name="Uchima C.A."/>
            <person name="Anderluh G."/>
            <person name="Asadollahi M."/>
            <person name="Askin M."/>
            <person name="Barry K."/>
            <person name="Battaglia E."/>
            <person name="Bayram O."/>
            <person name="Benocci T."/>
            <person name="Braus-Stromeyer S.A."/>
            <person name="Caldana C."/>
            <person name="Canovas D."/>
            <person name="Cerqueira G.C."/>
            <person name="Chen F."/>
            <person name="Chen W."/>
            <person name="Choi C."/>
            <person name="Clum A."/>
            <person name="Dos Santos R.A."/>
            <person name="Damasio A.R."/>
            <person name="Diallinas G."/>
            <person name="Emri T."/>
            <person name="Fekete E."/>
            <person name="Flipphi M."/>
            <person name="Freyberg S."/>
            <person name="Gallo A."/>
            <person name="Gournas C."/>
            <person name="Habgood R."/>
            <person name="Hainaut M."/>
            <person name="Harispe M.L."/>
            <person name="Henrissat B."/>
            <person name="Hilden K.S."/>
            <person name="Hope R."/>
            <person name="Hossain A."/>
            <person name="Karabika E."/>
            <person name="Karaffa L."/>
            <person name="Karanyi Z."/>
            <person name="Krasevec N."/>
            <person name="Kuo A."/>
            <person name="Kusch H."/>
            <person name="LaButti K."/>
            <person name="Lagendijk E.L."/>
            <person name="Lapidus A."/>
            <person name="Levasseur A."/>
            <person name="Lindquist E."/>
            <person name="Lipzen A."/>
            <person name="Logrieco A.F."/>
            <person name="MacCabe A."/>
            <person name="Maekelae M.R."/>
            <person name="Malavazi I."/>
            <person name="Melin P."/>
            <person name="Meyer V."/>
            <person name="Mielnichuk N."/>
            <person name="Miskei M."/>
            <person name="Molnar A.P."/>
            <person name="Mule G."/>
            <person name="Ngan C.Y."/>
            <person name="Orejas M."/>
            <person name="Orosz E."/>
            <person name="Ouedraogo J.P."/>
            <person name="Overkamp K.M."/>
            <person name="Park H.-S."/>
            <person name="Perrone G."/>
            <person name="Piumi F."/>
            <person name="Punt P.J."/>
            <person name="Ram A.F."/>
            <person name="Ramon A."/>
            <person name="Rauscher S."/>
            <person name="Record E."/>
            <person name="Riano-Pachon D.M."/>
            <person name="Robert V."/>
            <person name="Roehrig J."/>
            <person name="Ruller R."/>
            <person name="Salamov A."/>
            <person name="Salih N.S."/>
            <person name="Samson R.A."/>
            <person name="Sandor E."/>
            <person name="Sanguinetti M."/>
            <person name="Schuetze T."/>
            <person name="Sepcic K."/>
            <person name="Shelest E."/>
            <person name="Sherlock G."/>
            <person name="Sophianopoulou V."/>
            <person name="Squina F.M."/>
            <person name="Sun H."/>
            <person name="Susca A."/>
            <person name="Todd R.B."/>
            <person name="Tsang A."/>
            <person name="Unkles S.E."/>
            <person name="van de Wiele N."/>
            <person name="van Rossen-Uffink D."/>
            <person name="Oliveira J.V."/>
            <person name="Vesth T.C."/>
            <person name="Visser J."/>
            <person name="Yu J.-H."/>
            <person name="Zhou M."/>
            <person name="Andersen M.R."/>
            <person name="Archer D.B."/>
            <person name="Baker S.E."/>
            <person name="Benoit I."/>
            <person name="Brakhage A.A."/>
            <person name="Braus G.H."/>
            <person name="Fischer R."/>
            <person name="Frisvad J.C."/>
            <person name="Goldman G.H."/>
            <person name="Houbraken J."/>
            <person name="Oakley B."/>
            <person name="Pocsi I."/>
            <person name="Scazzocchio C."/>
            <person name="Seiboth B."/>
            <person name="vanKuyk P.A."/>
            <person name="Wortman J."/>
            <person name="Dyer P.S."/>
            <person name="Grigoriev I.V."/>
        </authorList>
    </citation>
    <scope>NUCLEOTIDE SEQUENCE [LARGE SCALE GENOMIC DNA]</scope>
    <source>
        <strain evidence="2">CBS 593.65</strain>
    </source>
</reference>
<dbReference type="PANTHER" id="PTHR12265:SF14">
    <property type="entry name" value="INDOLE-DITERPENE BIOSYNTHESIS PROTEIN PAXU"/>
    <property type="match status" value="1"/>
</dbReference>
<evidence type="ECO:0000313" key="1">
    <source>
        <dbReference type="EMBL" id="OJJ54981.1"/>
    </source>
</evidence>
<dbReference type="VEuPathDB" id="FungiDB:ASPSYDRAFT_158933"/>
<dbReference type="SUPFAM" id="SSF53474">
    <property type="entry name" value="alpha/beta-Hydrolases"/>
    <property type="match status" value="1"/>
</dbReference>
<organism evidence="1 2">
    <name type="scientific">Aspergillus sydowii CBS 593.65</name>
    <dbReference type="NCBI Taxonomy" id="1036612"/>
    <lineage>
        <taxon>Eukaryota</taxon>
        <taxon>Fungi</taxon>
        <taxon>Dikarya</taxon>
        <taxon>Ascomycota</taxon>
        <taxon>Pezizomycotina</taxon>
        <taxon>Eurotiomycetes</taxon>
        <taxon>Eurotiomycetidae</taxon>
        <taxon>Eurotiales</taxon>
        <taxon>Aspergillaceae</taxon>
        <taxon>Aspergillus</taxon>
        <taxon>Aspergillus subgen. Nidulantes</taxon>
    </lineage>
</organism>
<dbReference type="InterPro" id="IPR029058">
    <property type="entry name" value="AB_hydrolase_fold"/>
</dbReference>
<proteinExistence type="predicted"/>
<keyword evidence="2" id="KW-1185">Reference proteome</keyword>
<dbReference type="InterPro" id="IPR008547">
    <property type="entry name" value="DUF829_TMEM53"/>
</dbReference>
<dbReference type="GeneID" id="63758845"/>
<accession>A0A1L9T6I7</accession>